<comment type="caution">
    <text evidence="3">The sequence shown here is derived from an EMBL/GenBank/DDBJ whole genome shotgun (WGS) entry which is preliminary data.</text>
</comment>
<gene>
    <name evidence="3" type="ORF">RQP52_08720</name>
</gene>
<organism evidence="3 4">
    <name type="scientific">Paenibacillus violae</name>
    <dbReference type="NCBI Taxonomy" id="3077234"/>
    <lineage>
        <taxon>Bacteria</taxon>
        <taxon>Bacillati</taxon>
        <taxon>Bacillota</taxon>
        <taxon>Bacilli</taxon>
        <taxon>Bacillales</taxon>
        <taxon>Paenibacillaceae</taxon>
        <taxon>Paenibacillus</taxon>
    </lineage>
</organism>
<proteinExistence type="predicted"/>
<dbReference type="PIRSF" id="PIRSF012702">
    <property type="entry name" value="UCP012702"/>
    <property type="match status" value="1"/>
</dbReference>
<name>A0ABU3RA72_9BACL</name>
<sequence length="494" mass="54171">MSSQLRIGVVGVYHETNTFAPVQTHWNDFQHCFTLGRDAFFDLFEQTRTTMGGIIAASAEEKVTLLPGLYTSATPSGIVSEEAAGLLLEQLTRSIPSDLDGMVVILHGAMVSEPCFDMETAILEAIRSVIGEQIPIAVTVDLHANLGEKMSQLCDLLVGYDTYPHIDAYERGEEAMYLLIRQIRGDIRPVMAIARSNMLVAPQKMITTKGIMKVIMEEAFDMEKDPDVLNVTVCGGFPYSDVPFAGMAFAVTTNRDEALAHHYAKKLANLAWLHRDEFLVQQVEAEQAIRLAMDAKEGPILLVEASDNVGGGAPADGTHLLPELLKLPLQSLIVIRDREAVSMACERGVGNEISCAIGGKSDSLHGNPVEIEGKIKLLFDGKYTHRGPYMKGTVAFMGKTAVIEANQVTIVLTEERVPPWDIGHVESIGLNPKDFHLIVVKSAVAWISAFGPIAKQVIEVDTPGCCTPSLHRLTYHHVPRSVFPFQFLEKEHSQ</sequence>
<protein>
    <submittedName>
        <fullName evidence="3">M81 family metallopeptidase</fullName>
    </submittedName>
</protein>
<reference evidence="3 4" key="1">
    <citation type="submission" date="2023-10" db="EMBL/GenBank/DDBJ databases">
        <title>Paenibacillus strain PFR10 Genome sequencing and assembly.</title>
        <authorList>
            <person name="Kim I."/>
        </authorList>
    </citation>
    <scope>NUCLEOTIDE SEQUENCE [LARGE SCALE GENOMIC DNA]</scope>
    <source>
        <strain evidence="3 4">PFR10</strain>
    </source>
</reference>
<evidence type="ECO:0000313" key="4">
    <source>
        <dbReference type="Proteomes" id="UP001260980"/>
    </source>
</evidence>
<feature type="domain" description="Microcystin LR degradation protein MlrC N-terminal" evidence="2">
    <location>
        <begin position="6"/>
        <end position="293"/>
    </location>
</feature>
<dbReference type="Proteomes" id="UP001260980">
    <property type="component" value="Unassembled WGS sequence"/>
</dbReference>
<dbReference type="EMBL" id="JAWCUD010000002">
    <property type="protein sequence ID" value="MDU0201169.1"/>
    <property type="molecule type" value="Genomic_DNA"/>
</dbReference>
<evidence type="ECO:0000259" key="2">
    <source>
        <dbReference type="Pfam" id="PF07364"/>
    </source>
</evidence>
<evidence type="ECO:0000313" key="3">
    <source>
        <dbReference type="EMBL" id="MDU0201169.1"/>
    </source>
</evidence>
<feature type="domain" description="Microcystin LR degradation protein MlrC C-terminal" evidence="1">
    <location>
        <begin position="303"/>
        <end position="477"/>
    </location>
</feature>
<keyword evidence="4" id="KW-1185">Reference proteome</keyword>
<dbReference type="Pfam" id="PF07364">
    <property type="entry name" value="DUF1485"/>
    <property type="match status" value="1"/>
</dbReference>
<dbReference type="InterPro" id="IPR010799">
    <property type="entry name" value="MlrC_C"/>
</dbReference>
<dbReference type="InterPro" id="IPR015995">
    <property type="entry name" value="MlrC_N"/>
</dbReference>
<accession>A0ABU3RA72</accession>
<dbReference type="RefSeq" id="WP_315950866.1">
    <property type="nucleotide sequence ID" value="NZ_JAWCUD010000002.1"/>
</dbReference>
<dbReference type="InterPro" id="IPR009197">
    <property type="entry name" value="MlrC"/>
</dbReference>
<dbReference type="Pfam" id="PF07171">
    <property type="entry name" value="MlrC_C"/>
    <property type="match status" value="1"/>
</dbReference>
<evidence type="ECO:0000259" key="1">
    <source>
        <dbReference type="Pfam" id="PF07171"/>
    </source>
</evidence>